<organism evidence="4 5">
    <name type="scientific">Streptomyces zinciresistens K42</name>
    <dbReference type="NCBI Taxonomy" id="700597"/>
    <lineage>
        <taxon>Bacteria</taxon>
        <taxon>Bacillati</taxon>
        <taxon>Actinomycetota</taxon>
        <taxon>Actinomycetes</taxon>
        <taxon>Kitasatosporales</taxon>
        <taxon>Streptomycetaceae</taxon>
        <taxon>Streptomyces</taxon>
    </lineage>
</organism>
<dbReference type="EMBL" id="AGBF01000055">
    <property type="protein sequence ID" value="EGX58453.1"/>
    <property type="molecule type" value="Genomic_DNA"/>
</dbReference>
<dbReference type="SUPFAM" id="SSF53901">
    <property type="entry name" value="Thiolase-like"/>
    <property type="match status" value="2"/>
</dbReference>
<accession>G2GDI6</accession>
<dbReference type="Gene3D" id="3.40.47.10">
    <property type="match status" value="2"/>
</dbReference>
<evidence type="ECO:0000313" key="4">
    <source>
        <dbReference type="EMBL" id="EGX58453.1"/>
    </source>
</evidence>
<sequence length="420" mass="44870">MRRAAVVQDTAVVTSGLASRRKVPDMTAYLCPPAVIHGEHAVKTSEIVAEVSARHPQAAWAPRIGSIAAGTGIESRGWMLPLESAVAPGRGGALRGAGTGPAQQALLREGFSQQDVDRVIASLEALPTAQTVQERTAPAWEAVQAYGERAARGALQAAGLDASDVDCLITSHSTTPALPGLDVTLADRLPLRDDVMLLPATQWACIAGTRSLALAADLVAADPDRVVLVVISEALSTTYQSADDTLESLIVRLLFADTAVAAVVTGRPRPQALLRLDSAWHHTLPGTRDLHRLETRADGTHFVMDRRGPRAVQQTVTAMWDWLAERYREDPGSWHPDVLLAHPGGTRVLEYMEQTMPDTWPSGLLDHSRASYTSGNRGGAAVFDILRRAQDAGRQKPGDRAVLYAAAPGLTATALEGEWL</sequence>
<gene>
    <name evidence="4" type="ORF">SZN_17817</name>
</gene>
<feature type="active site" description="Acyl-thioester intermediate" evidence="2">
    <location>
        <position position="205"/>
    </location>
</feature>
<dbReference type="InterPro" id="IPR001099">
    <property type="entry name" value="Chalcone/stilbene_synt_N"/>
</dbReference>
<proteinExistence type="predicted"/>
<dbReference type="PATRIC" id="fig|700597.3.peg.3494"/>
<dbReference type="AlphaFoldDB" id="G2GDI6"/>
<evidence type="ECO:0000256" key="2">
    <source>
        <dbReference type="PIRSR" id="PIRSR000451-1"/>
    </source>
</evidence>
<dbReference type="PANTHER" id="PTHR11877">
    <property type="entry name" value="HYDROXYMETHYLGLUTARYL-COA SYNTHASE"/>
    <property type="match status" value="1"/>
</dbReference>
<evidence type="ECO:0000313" key="5">
    <source>
        <dbReference type="Proteomes" id="UP000004217"/>
    </source>
</evidence>
<protein>
    <submittedName>
        <fullName evidence="4">Polyketide synthase</fullName>
    </submittedName>
</protein>
<dbReference type="InterPro" id="IPR011141">
    <property type="entry name" value="Polyketide_synthase_type-III"/>
</dbReference>
<keyword evidence="1" id="KW-0808">Transferase</keyword>
<dbReference type="GO" id="GO:0016747">
    <property type="term" value="F:acyltransferase activity, transferring groups other than amino-acyl groups"/>
    <property type="evidence" value="ECO:0007669"/>
    <property type="project" value="InterPro"/>
</dbReference>
<evidence type="ECO:0000256" key="1">
    <source>
        <dbReference type="ARBA" id="ARBA00022679"/>
    </source>
</evidence>
<reference evidence="4 5" key="1">
    <citation type="submission" date="2011-08" db="EMBL/GenBank/DDBJ databases">
        <authorList>
            <person name="Lin Y."/>
            <person name="Hao X."/>
            <person name="Johnstone L."/>
            <person name="Miller S.J."/>
            <person name="Wei G."/>
            <person name="Rensing C."/>
        </authorList>
    </citation>
    <scope>NUCLEOTIDE SEQUENCE [LARGE SCALE GENOMIC DNA]</scope>
    <source>
        <strain evidence="4 5">K42</strain>
    </source>
</reference>
<dbReference type="GO" id="GO:0030639">
    <property type="term" value="P:polyketide biosynthetic process"/>
    <property type="evidence" value="ECO:0007669"/>
    <property type="project" value="TreeGrafter"/>
</dbReference>
<comment type="caution">
    <text evidence="4">The sequence shown here is derived from an EMBL/GenBank/DDBJ whole genome shotgun (WGS) entry which is preliminary data.</text>
</comment>
<dbReference type="PIRSF" id="PIRSF000451">
    <property type="entry name" value="PKS_III"/>
    <property type="match status" value="1"/>
</dbReference>
<keyword evidence="5" id="KW-1185">Reference proteome</keyword>
<dbReference type="PANTHER" id="PTHR11877:SF46">
    <property type="entry name" value="TYPE III POLYKETIDE SYNTHASE A"/>
    <property type="match status" value="1"/>
</dbReference>
<evidence type="ECO:0000259" key="3">
    <source>
        <dbReference type="Pfam" id="PF00195"/>
    </source>
</evidence>
<name>G2GDI6_9ACTN</name>
<feature type="domain" description="Chalcone/stilbene synthase N-terminal" evidence="3">
    <location>
        <begin position="129"/>
        <end position="267"/>
    </location>
</feature>
<dbReference type="Proteomes" id="UP000004217">
    <property type="component" value="Unassembled WGS sequence"/>
</dbReference>
<dbReference type="Pfam" id="PF00195">
    <property type="entry name" value="Chal_sti_synt_N"/>
    <property type="match status" value="1"/>
</dbReference>
<dbReference type="InterPro" id="IPR016039">
    <property type="entry name" value="Thiolase-like"/>
</dbReference>